<dbReference type="SUPFAM" id="SSF101898">
    <property type="entry name" value="NHL repeat"/>
    <property type="match status" value="1"/>
</dbReference>
<keyword evidence="1" id="KW-0677">Repeat</keyword>
<dbReference type="Gene3D" id="3.20.20.80">
    <property type="entry name" value="Glycosidases"/>
    <property type="match status" value="1"/>
</dbReference>
<comment type="caution">
    <text evidence="6">The sequence shown here is derived from an EMBL/GenBank/DDBJ whole genome shotgun (WGS) entry which is preliminary data.</text>
</comment>
<organism evidence="6 8">
    <name type="scientific">Adineta ricciae</name>
    <name type="common">Rotifer</name>
    <dbReference type="NCBI Taxonomy" id="249248"/>
    <lineage>
        <taxon>Eukaryota</taxon>
        <taxon>Metazoa</taxon>
        <taxon>Spiralia</taxon>
        <taxon>Gnathifera</taxon>
        <taxon>Rotifera</taxon>
        <taxon>Eurotatoria</taxon>
        <taxon>Bdelloidea</taxon>
        <taxon>Adinetida</taxon>
        <taxon>Adinetidae</taxon>
        <taxon>Adineta</taxon>
    </lineage>
</organism>
<dbReference type="PANTHER" id="PTHR24104">
    <property type="entry name" value="E3 UBIQUITIN-PROTEIN LIGASE NHLRC1-RELATED"/>
    <property type="match status" value="1"/>
</dbReference>
<evidence type="ECO:0000256" key="2">
    <source>
        <dbReference type="PROSITE-ProRule" id="PRU00504"/>
    </source>
</evidence>
<evidence type="ECO:0000313" key="7">
    <source>
        <dbReference type="Proteomes" id="UP000663828"/>
    </source>
</evidence>
<dbReference type="SUPFAM" id="SSF51445">
    <property type="entry name" value="(Trans)glycosidases"/>
    <property type="match status" value="1"/>
</dbReference>
<dbReference type="Pfam" id="PF01436">
    <property type="entry name" value="NHL"/>
    <property type="match status" value="2"/>
</dbReference>
<dbReference type="InterPro" id="IPR001258">
    <property type="entry name" value="NHL_repeat"/>
</dbReference>
<evidence type="ECO:0000313" key="8">
    <source>
        <dbReference type="Proteomes" id="UP000663852"/>
    </source>
</evidence>
<dbReference type="AlphaFoldDB" id="A0A814JDG9"/>
<dbReference type="InterPro" id="IPR011042">
    <property type="entry name" value="6-blade_b-propeller_TolB-like"/>
</dbReference>
<dbReference type="InterPro" id="IPR050952">
    <property type="entry name" value="TRIM-NHL_E3_ligases"/>
</dbReference>
<keyword evidence="7" id="KW-1185">Reference proteome</keyword>
<dbReference type="Gene3D" id="2.120.10.30">
    <property type="entry name" value="TolB, C-terminal domain"/>
    <property type="match status" value="2"/>
</dbReference>
<dbReference type="Proteomes" id="UP000663852">
    <property type="component" value="Unassembled WGS sequence"/>
</dbReference>
<gene>
    <name evidence="6" type="ORF">EDS130_LOCUS16695</name>
    <name evidence="5" type="ORF">XAT740_LOCUS12741</name>
</gene>
<evidence type="ECO:0000256" key="3">
    <source>
        <dbReference type="SAM" id="Coils"/>
    </source>
</evidence>
<keyword evidence="4" id="KW-0732">Signal</keyword>
<keyword evidence="3" id="KW-0175">Coiled coil</keyword>
<dbReference type="InterPro" id="IPR017853">
    <property type="entry name" value="GH"/>
</dbReference>
<feature type="repeat" description="NHL" evidence="2">
    <location>
        <begin position="545"/>
        <end position="578"/>
    </location>
</feature>
<dbReference type="EMBL" id="CAJNOR010000724">
    <property type="protein sequence ID" value="CAF0991894.1"/>
    <property type="molecule type" value="Genomic_DNA"/>
</dbReference>
<accession>A0A814JDG9</accession>
<protein>
    <submittedName>
        <fullName evidence="6">Uncharacterized protein</fullName>
    </submittedName>
</protein>
<evidence type="ECO:0000313" key="6">
    <source>
        <dbReference type="EMBL" id="CAF1036596.1"/>
    </source>
</evidence>
<evidence type="ECO:0000313" key="5">
    <source>
        <dbReference type="EMBL" id="CAF0991894.1"/>
    </source>
</evidence>
<dbReference type="OrthoDB" id="342730at2759"/>
<dbReference type="PANTHER" id="PTHR24104:SF25">
    <property type="entry name" value="PROTEIN LIN-41"/>
    <property type="match status" value="1"/>
</dbReference>
<dbReference type="EMBL" id="CAJNOJ010000073">
    <property type="protein sequence ID" value="CAF1036596.1"/>
    <property type="molecule type" value="Genomic_DNA"/>
</dbReference>
<feature type="signal peptide" evidence="4">
    <location>
        <begin position="1"/>
        <end position="20"/>
    </location>
</feature>
<dbReference type="Proteomes" id="UP000663828">
    <property type="component" value="Unassembled WGS sequence"/>
</dbReference>
<evidence type="ECO:0000256" key="1">
    <source>
        <dbReference type="ARBA" id="ARBA00022737"/>
    </source>
</evidence>
<feature type="coiled-coil region" evidence="3">
    <location>
        <begin position="377"/>
        <end position="404"/>
    </location>
</feature>
<dbReference type="GO" id="GO:0008270">
    <property type="term" value="F:zinc ion binding"/>
    <property type="evidence" value="ECO:0007669"/>
    <property type="project" value="UniProtKB-KW"/>
</dbReference>
<name>A0A814JDG9_ADIRI</name>
<feature type="coiled-coil region" evidence="3">
    <location>
        <begin position="444"/>
        <end position="478"/>
    </location>
</feature>
<evidence type="ECO:0000256" key="4">
    <source>
        <dbReference type="SAM" id="SignalP"/>
    </source>
</evidence>
<proteinExistence type="predicted"/>
<sequence>MSLFSIFIIVFACIHIEVYGARWTAEQANAWYAEQPWYFGANFVPSTSVNEIDMWQAFDTATMERELGWATDINMNIMRVFLHVLFYQENPEAFYQKMDAFLTIADQHHIKIVFVLFDECWRADPALGPQPDPIPGQHNSQWVRCPGQAWLLDRSKWPLLKKYTVDVLTRFSNDARVAFWDLYNEPQCSQQVPIVLPLLHEVYAAALEANPSQPLTFGILPEPLNVSLSVFELESSDIITFHSYEPLSGTINQVAQLRQFNRPLICTEYMARSAGSTFHTHTRFFRQENIGAINWGLVAGKTQTYFPWGSPVNASTPLIWFHDVFNASGVPYSTIIRVSMANRNKKPCCLNCGKERAISKCTGCSKDYCYYHLTVHRRELNRQLDHIERNRDIFKQNLNEQIRRYNQDYLMRQINQWEQESIKAIQQTANECREVLMHHRQQYYEKIKRNLENFTEQVKEIREENDFNEVEVNKFKEKFKQIQQQLHQPMNLTLHRECIPLVHKISIIISSGQFISPDNIDNYTKWKSHGSTIAGGNGGDNQMNQLYFPQGICIDTDNDHLVYIADYENHRVVEWKYGKTSGRIVAGGTGQGCRIDQLNSPTDVIIDRRTDSLIICDAGNRRIVQWSRLNMTYLQTLVHDIDCIGLTMDNHGDLYVSDHVKNEVRRWKHGEICGKIVAGGNGRGDELNQLSCATHIFVDDDYSVYVSDCNNNRVMKWMKNAREGIIVAGGNGPGNELSQLSLPQGIFVDHLGNLYVADSLNHRIMRWLKNAQEGCVIVGGNGEGDEMNQFNCTVSLAFDQRGNLYVVDYNNHRVQKFDIDLN</sequence>
<reference evidence="6" key="1">
    <citation type="submission" date="2021-02" db="EMBL/GenBank/DDBJ databases">
        <authorList>
            <person name="Nowell W R."/>
        </authorList>
    </citation>
    <scope>NUCLEOTIDE SEQUENCE</scope>
</reference>
<feature type="chain" id="PRO_5036224883" evidence="4">
    <location>
        <begin position="21"/>
        <end position="822"/>
    </location>
</feature>
<dbReference type="CDD" id="cd05819">
    <property type="entry name" value="NHL"/>
    <property type="match status" value="1"/>
</dbReference>
<feature type="repeat" description="NHL" evidence="2">
    <location>
        <begin position="789"/>
        <end position="820"/>
    </location>
</feature>
<dbReference type="PROSITE" id="PS51125">
    <property type="entry name" value="NHL"/>
    <property type="match status" value="2"/>
</dbReference>